<evidence type="ECO:0000313" key="2">
    <source>
        <dbReference type="Proteomes" id="UP000031392"/>
    </source>
</evidence>
<gene>
    <name evidence="1" type="ORF">NELON_05265</name>
</gene>
<dbReference type="AlphaFoldDB" id="A0A0B5CQ87"/>
<reference evidence="1 2" key="2">
    <citation type="journal article" date="2015" name="PLoS Genet.">
        <title>Common Cell Shape Evolution of Two Nasopharyngeal Pathogens.</title>
        <authorList>
            <person name="Veyrier F.J."/>
            <person name="Biais N."/>
            <person name="Morales P."/>
            <person name="Belkacem N."/>
            <person name="Guilhen C."/>
            <person name="Ranjeva S."/>
            <person name="Sismeiro O."/>
            <person name="Pehau-Arnaudet G."/>
            <person name="Rocha E.P."/>
            <person name="Werts C."/>
            <person name="Taha M.K."/>
            <person name="Boneca I.G."/>
        </authorList>
    </citation>
    <scope>NUCLEOTIDE SEQUENCE [LARGE SCALE GENOMIC DNA]</scope>
    <source>
        <strain evidence="1 2">ATCC 29315</strain>
    </source>
</reference>
<accession>A0A0B5CQ87</accession>
<dbReference type="EMBL" id="CP007726">
    <property type="protein sequence ID" value="AJE18361.1"/>
    <property type="molecule type" value="Genomic_DNA"/>
</dbReference>
<sequence length="60" mass="7318">MNNMVEKVFQTLNYKNWLTTRRVFLEQFMISLYLMKEWKHGRMAPLFLIFIMNINVMAAT</sequence>
<reference evidence="2" key="1">
    <citation type="submission" date="2014-05" db="EMBL/GenBank/DDBJ databases">
        <title>Complete Genome sequence of Neisseria elongata subsp. glycolytica.</title>
        <authorList>
            <person name="Veyrier F.J."/>
            <person name="Taha M.-K."/>
        </authorList>
    </citation>
    <scope>NUCLEOTIDE SEQUENCE [LARGE SCALE GENOMIC DNA]</scope>
    <source>
        <strain evidence="2">ATCC 29315</strain>
    </source>
</reference>
<protein>
    <submittedName>
        <fullName evidence="1">Uncharacterized protein</fullName>
    </submittedName>
</protein>
<name>A0A0B5CQ87_NEIEG</name>
<evidence type="ECO:0000313" key="1">
    <source>
        <dbReference type="EMBL" id="AJE18361.1"/>
    </source>
</evidence>
<dbReference type="HOGENOM" id="CLU_2936800_0_0_4"/>
<dbReference type="KEGG" id="nel:NELON_05265"/>
<organism evidence="1 2">
    <name type="scientific">Neisseria elongata subsp. glycolytica ATCC 29315</name>
    <dbReference type="NCBI Taxonomy" id="546263"/>
    <lineage>
        <taxon>Bacteria</taxon>
        <taxon>Pseudomonadati</taxon>
        <taxon>Pseudomonadota</taxon>
        <taxon>Betaproteobacteria</taxon>
        <taxon>Neisseriales</taxon>
        <taxon>Neisseriaceae</taxon>
        <taxon>Neisseria</taxon>
    </lineage>
</organism>
<keyword evidence="2" id="KW-1185">Reference proteome</keyword>
<proteinExistence type="predicted"/>
<dbReference type="Proteomes" id="UP000031392">
    <property type="component" value="Chromosome"/>
</dbReference>